<dbReference type="GO" id="GO:0051301">
    <property type="term" value="P:cell division"/>
    <property type="evidence" value="ECO:0007669"/>
    <property type="project" value="UniProtKB-KW"/>
</dbReference>
<proteinExistence type="predicted"/>
<name>B6WYA9_9BACT</name>
<feature type="domain" description="SPOR" evidence="3">
    <location>
        <begin position="169"/>
        <end position="222"/>
    </location>
</feature>
<keyword evidence="4" id="KW-0132">Cell division</keyword>
<evidence type="ECO:0000313" key="5">
    <source>
        <dbReference type="Proteomes" id="UP000003676"/>
    </source>
</evidence>
<feature type="compositionally biased region" description="Low complexity" evidence="1">
    <location>
        <begin position="128"/>
        <end position="140"/>
    </location>
</feature>
<evidence type="ECO:0000259" key="3">
    <source>
        <dbReference type="Pfam" id="PF05036"/>
    </source>
</evidence>
<dbReference type="InterPro" id="IPR007730">
    <property type="entry name" value="SPOR-like_dom"/>
</dbReference>
<dbReference type="eggNOG" id="ENOG503172A">
    <property type="taxonomic scope" value="Bacteria"/>
</dbReference>
<dbReference type="GO" id="GO:0042834">
    <property type="term" value="F:peptidoglycan binding"/>
    <property type="evidence" value="ECO:0007669"/>
    <property type="project" value="InterPro"/>
</dbReference>
<reference evidence="4 5" key="2">
    <citation type="submission" date="2008-10" db="EMBL/GenBank/DDBJ databases">
        <authorList>
            <person name="Fulton L."/>
            <person name="Clifton S."/>
            <person name="Fulton B."/>
            <person name="Xu J."/>
            <person name="Minx P."/>
            <person name="Pepin K.H."/>
            <person name="Johnson M."/>
            <person name="Bhonagiri V."/>
            <person name="Nash W.E."/>
            <person name="Mardis E.R."/>
            <person name="Wilson R.K."/>
        </authorList>
    </citation>
    <scope>NUCLEOTIDE SEQUENCE [LARGE SCALE GENOMIC DNA]</scope>
    <source>
        <strain evidence="4 5">ATCC 29098</strain>
    </source>
</reference>
<feature type="region of interest" description="Disordered" evidence="1">
    <location>
        <begin position="118"/>
        <end position="161"/>
    </location>
</feature>
<feature type="transmembrane region" description="Helical" evidence="2">
    <location>
        <begin position="21"/>
        <end position="42"/>
    </location>
</feature>
<keyword evidence="2" id="KW-1133">Transmembrane helix</keyword>
<dbReference type="EMBL" id="ABXU01000089">
    <property type="protein sequence ID" value="EEB32057.1"/>
    <property type="molecule type" value="Genomic_DNA"/>
</dbReference>
<accession>B6WYA9</accession>
<dbReference type="STRING" id="901.DESPIGER_1385"/>
<comment type="caution">
    <text evidence="4">The sequence shown here is derived from an EMBL/GenBank/DDBJ whole genome shotgun (WGS) entry which is preliminary data.</text>
</comment>
<dbReference type="Proteomes" id="UP000003676">
    <property type="component" value="Unassembled WGS sequence"/>
</dbReference>
<reference evidence="4 5" key="1">
    <citation type="submission" date="2008-10" db="EMBL/GenBank/DDBJ databases">
        <title>Draft genome sequence of Desulvovibrio piger (ATCC 29098).</title>
        <authorList>
            <person name="Sudarsanam P."/>
            <person name="Ley R."/>
            <person name="Guruge J."/>
            <person name="Turnbaugh P.J."/>
            <person name="Mahowald M."/>
            <person name="Liep D."/>
            <person name="Gordon J."/>
        </authorList>
    </citation>
    <scope>NUCLEOTIDE SEQUENCE [LARGE SCALE GENOMIC DNA]</scope>
    <source>
        <strain evidence="4 5">ATCC 29098</strain>
    </source>
</reference>
<keyword evidence="2" id="KW-0812">Transmembrane</keyword>
<dbReference type="Pfam" id="PF05036">
    <property type="entry name" value="SPOR"/>
    <property type="match status" value="1"/>
</dbReference>
<organism evidence="4 5">
    <name type="scientific">Desulfovibrio piger ATCC 29098</name>
    <dbReference type="NCBI Taxonomy" id="411464"/>
    <lineage>
        <taxon>Bacteria</taxon>
        <taxon>Pseudomonadati</taxon>
        <taxon>Thermodesulfobacteriota</taxon>
        <taxon>Desulfovibrionia</taxon>
        <taxon>Desulfovibrionales</taxon>
        <taxon>Desulfovibrionaceae</taxon>
        <taxon>Desulfovibrio</taxon>
    </lineage>
</organism>
<keyword evidence="2" id="KW-0472">Membrane</keyword>
<gene>
    <name evidence="4" type="ORF">DESPIG_03090</name>
</gene>
<evidence type="ECO:0000256" key="2">
    <source>
        <dbReference type="SAM" id="Phobius"/>
    </source>
</evidence>
<protein>
    <submittedName>
        <fullName evidence="4">Sporulation and cell division repeat protein</fullName>
    </submittedName>
</protein>
<keyword evidence="4" id="KW-0131">Cell cycle</keyword>
<dbReference type="HOGENOM" id="CLU_077621_0_0_7"/>
<evidence type="ECO:0000313" key="4">
    <source>
        <dbReference type="EMBL" id="EEB32057.1"/>
    </source>
</evidence>
<dbReference type="AlphaFoldDB" id="B6WYA9"/>
<evidence type="ECO:0000256" key="1">
    <source>
        <dbReference type="SAM" id="MobiDB-lite"/>
    </source>
</evidence>
<dbReference type="RefSeq" id="WP_006009274.1">
    <property type="nucleotide sequence ID" value="NZ_DS996361.1"/>
</dbReference>
<sequence>MSSSRRAQDTSQQTPPAGLKLTLPVLVTASVLFVAALVLAYLGGVMTGRAQWASSLEESRAALAAAAATDGEKEETAAGEAQTAADAESAEDALAEASVLAASELRFSRALRAEPGARLEPVSPPLPAAQAPKPAAEGGPAYPPMPPGMQPAVPAGEKAPPPTPTDMYDFVFQLGAFRDPGIVDDLRQRLEGRGLRTRMERSGKLYLVMVVMRGTDDRAREVEAIAQDMHLGKPLMRSRKPVPGRR</sequence>